<evidence type="ECO:0000313" key="2">
    <source>
        <dbReference type="Proteomes" id="UP000184334"/>
    </source>
</evidence>
<accession>A0A1M4VIV8</accession>
<reference evidence="1" key="1">
    <citation type="submission" date="2016-11" db="EMBL/GenBank/DDBJ databases">
        <authorList>
            <person name="Varghese N."/>
            <person name="Submissions S."/>
        </authorList>
    </citation>
    <scope>NUCLEOTIDE SEQUENCE [LARGE SCALE GENOMIC DNA]</scope>
    <source>
        <strain evidence="1">DSM 16785</strain>
    </source>
</reference>
<gene>
    <name evidence="1" type="ORF">SAMN02745164_00945</name>
</gene>
<sequence length="40" mass="4696">MMMGGIFMKKIQMVFIFLIFSILTFSISEGEWIVDALYML</sequence>
<comment type="caution">
    <text evidence="1">The sequence shown here is derived from an EMBL/GenBank/DDBJ whole genome shotgun (WGS) entry which is preliminary data.</text>
</comment>
<name>A0A1M4VIV8_MARH1</name>
<keyword evidence="2" id="KW-1185">Reference proteome</keyword>
<organism evidence="1 2">
    <name type="scientific">Marinitoga hydrogenitolerans (strain DSM 16785 / JCM 12826 / AT1271)</name>
    <dbReference type="NCBI Taxonomy" id="1122195"/>
    <lineage>
        <taxon>Bacteria</taxon>
        <taxon>Thermotogati</taxon>
        <taxon>Thermotogota</taxon>
        <taxon>Thermotogae</taxon>
        <taxon>Petrotogales</taxon>
        <taxon>Petrotogaceae</taxon>
        <taxon>Marinitoga</taxon>
    </lineage>
</organism>
<proteinExistence type="predicted"/>
<dbReference type="AlphaFoldDB" id="A0A1M4VIV8"/>
<protein>
    <submittedName>
        <fullName evidence="1">Uncharacterized protein</fullName>
    </submittedName>
</protein>
<dbReference type="EMBL" id="FQUI01000011">
    <property type="protein sequence ID" value="SHE68772.1"/>
    <property type="molecule type" value="Genomic_DNA"/>
</dbReference>
<evidence type="ECO:0000313" key="1">
    <source>
        <dbReference type="EMBL" id="SHE68772.1"/>
    </source>
</evidence>
<dbReference type="Proteomes" id="UP000184334">
    <property type="component" value="Unassembled WGS sequence"/>
</dbReference>